<dbReference type="AlphaFoldDB" id="C0EZP1"/>
<protein>
    <submittedName>
        <fullName evidence="1">Uncharacterized protein</fullName>
    </submittedName>
</protein>
<dbReference type="Proteomes" id="UP000003174">
    <property type="component" value="Unassembled WGS sequence"/>
</dbReference>
<evidence type="ECO:0000313" key="2">
    <source>
        <dbReference type="Proteomes" id="UP000003174"/>
    </source>
</evidence>
<gene>
    <name evidence="1" type="ORF">EUBHAL_02902</name>
</gene>
<name>C0EZP1_9FIRM</name>
<comment type="caution">
    <text evidence="1">The sequence shown here is derived from an EMBL/GenBank/DDBJ whole genome shotgun (WGS) entry which is preliminary data.</text>
</comment>
<accession>C0EZP1</accession>
<sequence length="47" mass="5398">MLNDATCFKKIFIVTVYTDLRLGIDRLADTVRSPTVPMVYGRSYYPP</sequence>
<reference evidence="1 2" key="1">
    <citation type="submission" date="2009-01" db="EMBL/GenBank/DDBJ databases">
        <authorList>
            <person name="Fulton L."/>
            <person name="Clifton S."/>
            <person name="Fulton B."/>
            <person name="Xu J."/>
            <person name="Minx P."/>
            <person name="Pepin K.H."/>
            <person name="Johnson M."/>
            <person name="Bhonagiri V."/>
            <person name="Nash W.E."/>
            <person name="Mardis E.R."/>
            <person name="Wilson R.K."/>
        </authorList>
    </citation>
    <scope>NUCLEOTIDE SEQUENCE [LARGE SCALE GENOMIC DNA]</scope>
    <source>
        <strain evidence="1 2">DSM 3353</strain>
    </source>
</reference>
<organism evidence="1 2">
    <name type="scientific">Anaerobutyricum hallii DSM 3353</name>
    <dbReference type="NCBI Taxonomy" id="411469"/>
    <lineage>
        <taxon>Bacteria</taxon>
        <taxon>Bacillati</taxon>
        <taxon>Bacillota</taxon>
        <taxon>Clostridia</taxon>
        <taxon>Lachnospirales</taxon>
        <taxon>Lachnospiraceae</taxon>
        <taxon>Anaerobutyricum</taxon>
    </lineage>
</organism>
<reference evidence="1 2" key="2">
    <citation type="submission" date="2009-02" db="EMBL/GenBank/DDBJ databases">
        <title>Draft genome sequence of Eubacterium hallii (DSM 3353).</title>
        <authorList>
            <person name="Sudarsanam P."/>
            <person name="Ley R."/>
            <person name="Guruge J."/>
            <person name="Turnbaugh P.J."/>
            <person name="Mahowald M."/>
            <person name="Liep D."/>
            <person name="Gordon J."/>
        </authorList>
    </citation>
    <scope>NUCLEOTIDE SEQUENCE [LARGE SCALE GENOMIC DNA]</scope>
    <source>
        <strain evidence="1 2">DSM 3353</strain>
    </source>
</reference>
<proteinExistence type="predicted"/>
<evidence type="ECO:0000313" key="1">
    <source>
        <dbReference type="EMBL" id="EEG35254.1"/>
    </source>
</evidence>
<dbReference type="EMBL" id="ACEP01000139">
    <property type="protein sequence ID" value="EEG35254.1"/>
    <property type="molecule type" value="Genomic_DNA"/>
</dbReference>